<dbReference type="NCBIfam" id="NF047360">
    <property type="entry name" value="tail_chap_PVL"/>
    <property type="match status" value="1"/>
</dbReference>
<proteinExistence type="predicted"/>
<dbReference type="RefSeq" id="WP_380653145.1">
    <property type="nucleotide sequence ID" value="NZ_JBHRVQ010000001.1"/>
</dbReference>
<dbReference type="EMBL" id="JBHRVQ010000001">
    <property type="protein sequence ID" value="MFC3388135.1"/>
    <property type="molecule type" value="Genomic_DNA"/>
</dbReference>
<dbReference type="InterPro" id="IPR057006">
    <property type="entry name" value="Phage_TAC_19"/>
</dbReference>
<organism evidence="1 2">
    <name type="scientific">Salinicoccus sesuvii</name>
    <dbReference type="NCBI Taxonomy" id="868281"/>
    <lineage>
        <taxon>Bacteria</taxon>
        <taxon>Bacillati</taxon>
        <taxon>Bacillota</taxon>
        <taxon>Bacilli</taxon>
        <taxon>Bacillales</taxon>
        <taxon>Staphylococcaceae</taxon>
        <taxon>Salinicoccus</taxon>
    </lineage>
</organism>
<keyword evidence="2" id="KW-1185">Reference proteome</keyword>
<evidence type="ECO:0000313" key="1">
    <source>
        <dbReference type="EMBL" id="MFC3388135.1"/>
    </source>
</evidence>
<sequence>MANKLKRNYIQLVTGVKENGEPEFETFLTPHFIPADIWYECMDVLDEVETMEEKMNAERKAAEESGEAGNLMSSARMMKKQGELLTDAVVKIYDGQFDKKDIRKKYHAPDFVEGLQKQVEFIAMGQQDAATKKFVESQS</sequence>
<comment type="caution">
    <text evidence="1">The sequence shown here is derived from an EMBL/GenBank/DDBJ whole genome shotgun (WGS) entry which is preliminary data.</text>
</comment>
<protein>
    <submittedName>
        <fullName evidence="1">Phage tail assembly chaperone G</fullName>
    </submittedName>
</protein>
<gene>
    <name evidence="1" type="primary">gpG</name>
    <name evidence="1" type="ORF">ACFOEO_06090</name>
</gene>
<dbReference type="Proteomes" id="UP001595637">
    <property type="component" value="Unassembled WGS sequence"/>
</dbReference>
<dbReference type="Pfam" id="PF23857">
    <property type="entry name" value="Phage_TAC_19"/>
    <property type="match status" value="1"/>
</dbReference>
<evidence type="ECO:0000313" key="2">
    <source>
        <dbReference type="Proteomes" id="UP001595637"/>
    </source>
</evidence>
<accession>A0ABV7N3H3</accession>
<name>A0ABV7N3H3_9STAP</name>
<reference evidence="2" key="1">
    <citation type="journal article" date="2019" name="Int. J. Syst. Evol. Microbiol.">
        <title>The Global Catalogue of Microorganisms (GCM) 10K type strain sequencing project: providing services to taxonomists for standard genome sequencing and annotation.</title>
        <authorList>
            <consortium name="The Broad Institute Genomics Platform"/>
            <consortium name="The Broad Institute Genome Sequencing Center for Infectious Disease"/>
            <person name="Wu L."/>
            <person name="Ma J."/>
        </authorList>
    </citation>
    <scope>NUCLEOTIDE SEQUENCE [LARGE SCALE GENOMIC DNA]</scope>
    <source>
        <strain evidence="2">CCM 7756</strain>
    </source>
</reference>